<feature type="domain" description="Leucine-binding protein" evidence="5">
    <location>
        <begin position="23"/>
        <end position="351"/>
    </location>
</feature>
<protein>
    <submittedName>
        <fullName evidence="6">ABC transporter substrate-binding protein</fullName>
    </submittedName>
</protein>
<sequence>MAAGAATLLGGVSPRVRASSGEIVVGQSIHLSGPLAPTVTGVLKGQEVALNAVNARGGINGRKVRLITLDDAYDATRCVANCMKLIEQERVTTLFAPGSTANAVALLPILLKERVPLIGTYSGAPVVRTKHHPYFFTTTASYQDEVVQMLRNLMMLQRGEVGLVYQNNPFGQLMLPVVEAAAKEAGATLVAKVPLDINGADAAAAAERMAAQRPRAVLLMAFGPSMVSFVKAAKSQLGVPIYCTSVSNSQPLIQALGDDARGLAFTQVVPYPWRATTPLVREFHKAMESANQPVGYDSFLGYLNTRVLLEGLRRAGSQPTRDSVVAGMEGMSRVDLGGYTVDYSPTNHHGSKFVEITIVGPGGRFMK</sequence>
<dbReference type="KEGG" id="rgu:A4W93_06390"/>
<dbReference type="InterPro" id="IPR028082">
    <property type="entry name" value="Peripla_BP_I"/>
</dbReference>
<keyword evidence="3" id="KW-0732">Signal</keyword>
<dbReference type="Pfam" id="PF13458">
    <property type="entry name" value="Peripla_BP_6"/>
    <property type="match status" value="1"/>
</dbReference>
<dbReference type="SUPFAM" id="SSF53822">
    <property type="entry name" value="Periplasmic binding protein-like I"/>
    <property type="match status" value="1"/>
</dbReference>
<evidence type="ECO:0000313" key="7">
    <source>
        <dbReference type="Proteomes" id="UP000193427"/>
    </source>
</evidence>
<proteinExistence type="inferred from homology"/>
<reference evidence="6 7" key="1">
    <citation type="submission" date="2016-04" db="EMBL/GenBank/DDBJ databases">
        <title>Complete genome sequence of natural rubber-degrading, novel Gram-negative bacterium, Rhizobacter gummiphilus strain NS21.</title>
        <authorList>
            <person name="Tabata M."/>
            <person name="Kasai D."/>
            <person name="Fukuda M."/>
        </authorList>
    </citation>
    <scope>NUCLEOTIDE SEQUENCE [LARGE SCALE GENOMIC DNA]</scope>
    <source>
        <strain evidence="6 7">NS21</strain>
    </source>
</reference>
<keyword evidence="7" id="KW-1185">Reference proteome</keyword>
<dbReference type="AlphaFoldDB" id="A0A1W6L5G8"/>
<name>A0A1W6L5G8_9BURK</name>
<dbReference type="GO" id="GO:0006865">
    <property type="term" value="P:amino acid transport"/>
    <property type="evidence" value="ECO:0007669"/>
    <property type="project" value="UniProtKB-KW"/>
</dbReference>
<dbReference type="Gene3D" id="3.40.50.2300">
    <property type="match status" value="2"/>
</dbReference>
<dbReference type="OrthoDB" id="8893436at2"/>
<dbReference type="InterPro" id="IPR000709">
    <property type="entry name" value="Leu_Ile_Val-bd"/>
</dbReference>
<dbReference type="PRINTS" id="PR00337">
    <property type="entry name" value="LEUILEVALBP"/>
</dbReference>
<dbReference type="EMBL" id="CP015118">
    <property type="protein sequence ID" value="ARN19571.1"/>
    <property type="molecule type" value="Genomic_DNA"/>
</dbReference>
<evidence type="ECO:0000313" key="6">
    <source>
        <dbReference type="EMBL" id="ARN19571.1"/>
    </source>
</evidence>
<evidence type="ECO:0000256" key="2">
    <source>
        <dbReference type="ARBA" id="ARBA00022448"/>
    </source>
</evidence>
<comment type="similarity">
    <text evidence="1">Belongs to the leucine-binding protein family.</text>
</comment>
<dbReference type="CDD" id="cd06326">
    <property type="entry name" value="PBP1_ABC_ligand_binding-like"/>
    <property type="match status" value="1"/>
</dbReference>
<organism evidence="6 7">
    <name type="scientific">Piscinibacter gummiphilus</name>
    <dbReference type="NCBI Taxonomy" id="946333"/>
    <lineage>
        <taxon>Bacteria</taxon>
        <taxon>Pseudomonadati</taxon>
        <taxon>Pseudomonadota</taxon>
        <taxon>Betaproteobacteria</taxon>
        <taxon>Burkholderiales</taxon>
        <taxon>Sphaerotilaceae</taxon>
        <taxon>Piscinibacter</taxon>
    </lineage>
</organism>
<dbReference type="PANTHER" id="PTHR47235">
    <property type="entry name" value="BLR6548 PROTEIN"/>
    <property type="match status" value="1"/>
</dbReference>
<evidence type="ECO:0000256" key="3">
    <source>
        <dbReference type="ARBA" id="ARBA00022729"/>
    </source>
</evidence>
<evidence type="ECO:0000256" key="1">
    <source>
        <dbReference type="ARBA" id="ARBA00010062"/>
    </source>
</evidence>
<dbReference type="PANTHER" id="PTHR47235:SF1">
    <property type="entry name" value="BLR6548 PROTEIN"/>
    <property type="match status" value="1"/>
</dbReference>
<evidence type="ECO:0000256" key="4">
    <source>
        <dbReference type="ARBA" id="ARBA00022970"/>
    </source>
</evidence>
<keyword evidence="2" id="KW-0813">Transport</keyword>
<dbReference type="STRING" id="946333.A4W93_06390"/>
<accession>A0A1W6L5G8</accession>
<keyword evidence="4" id="KW-0029">Amino-acid transport</keyword>
<gene>
    <name evidence="6" type="ORF">A4W93_06390</name>
</gene>
<dbReference type="InterPro" id="IPR028081">
    <property type="entry name" value="Leu-bd"/>
</dbReference>
<dbReference type="Proteomes" id="UP000193427">
    <property type="component" value="Chromosome"/>
</dbReference>
<evidence type="ECO:0000259" key="5">
    <source>
        <dbReference type="Pfam" id="PF13458"/>
    </source>
</evidence>